<dbReference type="RefSeq" id="WP_073570663.1">
    <property type="nucleotide sequence ID" value="NZ_FRXN01000001.1"/>
</dbReference>
<proteinExistence type="predicted"/>
<accession>A0A1M7Z7Q3</accession>
<keyword evidence="2" id="KW-0812">Transmembrane</keyword>
<keyword evidence="5" id="KW-1185">Reference proteome</keyword>
<reference evidence="5" key="1">
    <citation type="submission" date="2016-12" db="EMBL/GenBank/DDBJ databases">
        <authorList>
            <person name="Varghese N."/>
            <person name="Submissions S."/>
        </authorList>
    </citation>
    <scope>NUCLEOTIDE SEQUENCE [LARGE SCALE GENOMIC DNA]</scope>
    <source>
        <strain evidence="5">DSM 25035</strain>
    </source>
</reference>
<evidence type="ECO:0000313" key="4">
    <source>
        <dbReference type="EMBL" id="SHO60820.1"/>
    </source>
</evidence>
<organism evidence="4 5">
    <name type="scientific">Algoriphagus zhangzhouensis</name>
    <dbReference type="NCBI Taxonomy" id="1073327"/>
    <lineage>
        <taxon>Bacteria</taxon>
        <taxon>Pseudomonadati</taxon>
        <taxon>Bacteroidota</taxon>
        <taxon>Cytophagia</taxon>
        <taxon>Cytophagales</taxon>
        <taxon>Cyclobacteriaceae</taxon>
        <taxon>Algoriphagus</taxon>
    </lineage>
</organism>
<protein>
    <recommendedName>
        <fullName evidence="3">DUF4349 domain-containing protein</fullName>
    </recommendedName>
</protein>
<feature type="coiled-coil region" evidence="1">
    <location>
        <begin position="175"/>
        <end position="202"/>
    </location>
</feature>
<dbReference type="Proteomes" id="UP000184609">
    <property type="component" value="Unassembled WGS sequence"/>
</dbReference>
<evidence type="ECO:0000259" key="3">
    <source>
        <dbReference type="Pfam" id="PF14257"/>
    </source>
</evidence>
<keyword evidence="2" id="KW-1133">Transmembrane helix</keyword>
<keyword evidence="2" id="KW-0472">Membrane</keyword>
<dbReference type="STRING" id="1073327.SAMN04488108_1050"/>
<keyword evidence="1" id="KW-0175">Coiled coil</keyword>
<dbReference type="AlphaFoldDB" id="A0A1M7Z7Q3"/>
<feature type="transmembrane region" description="Helical" evidence="2">
    <location>
        <begin position="237"/>
        <end position="264"/>
    </location>
</feature>
<dbReference type="InterPro" id="IPR025645">
    <property type="entry name" value="DUF4349"/>
</dbReference>
<sequence length="271" mass="31529">MIYFAKNFYVIFLFTILSCSGNSGSFNYASEEGVSNLAEAEYLDPATEPTSEPIDQIERKLITEGRVSFETSDIETSRAKILQAVNKYKAYISSDEEFNYSEELRNTITVRIPSENFDYFLSEATKGVEKFESKEINVRDVTEEFLDVQARLKTKKELETRYLELLKKADSVSDMLEIERQIGQLRSEIESIEGRLNYLQNRVSFSTLTLTLIQRSSKENEFGKKFKNGFVNGWNNFIYFFVVLTNIWPFILVMVIMIYGIIWYSKKKKKS</sequence>
<dbReference type="PROSITE" id="PS51257">
    <property type="entry name" value="PROKAR_LIPOPROTEIN"/>
    <property type="match status" value="1"/>
</dbReference>
<evidence type="ECO:0000313" key="5">
    <source>
        <dbReference type="Proteomes" id="UP000184609"/>
    </source>
</evidence>
<name>A0A1M7Z7Q3_9BACT</name>
<dbReference type="OrthoDB" id="5381491at2"/>
<evidence type="ECO:0000256" key="1">
    <source>
        <dbReference type="SAM" id="Coils"/>
    </source>
</evidence>
<dbReference type="EMBL" id="FRXN01000001">
    <property type="protein sequence ID" value="SHO60820.1"/>
    <property type="molecule type" value="Genomic_DNA"/>
</dbReference>
<dbReference type="Pfam" id="PF14257">
    <property type="entry name" value="DUF4349"/>
    <property type="match status" value="1"/>
</dbReference>
<gene>
    <name evidence="4" type="ORF">SAMN04488108_1050</name>
</gene>
<evidence type="ECO:0000256" key="2">
    <source>
        <dbReference type="SAM" id="Phobius"/>
    </source>
</evidence>
<feature type="domain" description="DUF4349" evidence="3">
    <location>
        <begin position="59"/>
        <end position="263"/>
    </location>
</feature>